<evidence type="ECO:0000313" key="2">
    <source>
        <dbReference type="Proteomes" id="UP001059597"/>
    </source>
</evidence>
<evidence type="ECO:0000313" key="1">
    <source>
        <dbReference type="EMBL" id="BDM73252.1"/>
    </source>
</evidence>
<reference evidence="1" key="1">
    <citation type="submission" date="2022-06" db="EMBL/GenBank/DDBJ databases">
        <title>Complete genome sequence of Streptomyces nigrescens HEK616.</title>
        <authorList>
            <person name="Asamizu S."/>
            <person name="Onaka H."/>
        </authorList>
    </citation>
    <scope>NUCLEOTIDE SEQUENCE</scope>
    <source>
        <strain evidence="1">HEK616</strain>
    </source>
</reference>
<keyword evidence="2" id="KW-1185">Reference proteome</keyword>
<dbReference type="Proteomes" id="UP001059597">
    <property type="component" value="Chromosome"/>
</dbReference>
<sequence>MERDRMGASEWNYSVPYQEDLVGAFEGLRRTVFEKREYYWGPGADWWPEEERLPWPKTMDELWEHELVQHDGTHSILDIFRIIGPDEEPDYGTLKQVTEEEALRVLGTRRLTRAHVPRFEEFDYWRWYGRCAVLHDDEGEPQEIYFWGYSGD</sequence>
<protein>
    <submittedName>
        <fullName evidence="1">Uncharacterized protein</fullName>
    </submittedName>
</protein>
<accession>A0ABM8A3M6</accession>
<name>A0ABM8A3M6_STRNI</name>
<gene>
    <name evidence="1" type="ORF">HEK616_67390</name>
</gene>
<dbReference type="EMBL" id="AP026073">
    <property type="protein sequence ID" value="BDM73252.1"/>
    <property type="molecule type" value="Genomic_DNA"/>
</dbReference>
<organism evidence="1 2">
    <name type="scientific">Streptomyces nigrescens</name>
    <dbReference type="NCBI Taxonomy" id="1920"/>
    <lineage>
        <taxon>Bacteria</taxon>
        <taxon>Bacillati</taxon>
        <taxon>Actinomycetota</taxon>
        <taxon>Actinomycetes</taxon>
        <taxon>Kitasatosporales</taxon>
        <taxon>Streptomycetaceae</taxon>
        <taxon>Streptomyces</taxon>
    </lineage>
</organism>
<proteinExistence type="predicted"/>